<feature type="domain" description="GST C-terminal" evidence="4">
    <location>
        <begin position="90"/>
        <end position="213"/>
    </location>
</feature>
<dbReference type="Pfam" id="PF14497">
    <property type="entry name" value="GST_C_3"/>
    <property type="match status" value="2"/>
</dbReference>
<dbReference type="FunFam" id="1.20.1050.10:FF:000030">
    <property type="entry name" value="Glutathione S-transferase S1"/>
    <property type="match status" value="1"/>
</dbReference>
<dbReference type="GO" id="GO:0004364">
    <property type="term" value="F:glutathione transferase activity"/>
    <property type="evidence" value="ECO:0007669"/>
    <property type="project" value="UniProtKB-EC"/>
</dbReference>
<gene>
    <name evidence="5" type="ORF">Ocin01_20217</name>
</gene>
<proteinExistence type="inferred from homology"/>
<dbReference type="PROSITE" id="PS50405">
    <property type="entry name" value="GST_CTER"/>
    <property type="match status" value="2"/>
</dbReference>
<accession>A0A1D2M0H8</accession>
<dbReference type="InterPro" id="IPR010987">
    <property type="entry name" value="Glutathione-S-Trfase_C-like"/>
</dbReference>
<evidence type="ECO:0000313" key="5">
    <source>
        <dbReference type="EMBL" id="ODM59414.1"/>
    </source>
</evidence>
<feature type="domain" description="GST C-terminal" evidence="4">
    <location>
        <begin position="1"/>
        <end position="99"/>
    </location>
</feature>
<comment type="catalytic activity">
    <reaction evidence="3">
        <text>RX + glutathione = an S-substituted glutathione + a halide anion + H(+)</text>
        <dbReference type="Rhea" id="RHEA:16437"/>
        <dbReference type="ChEBI" id="CHEBI:15378"/>
        <dbReference type="ChEBI" id="CHEBI:16042"/>
        <dbReference type="ChEBI" id="CHEBI:17792"/>
        <dbReference type="ChEBI" id="CHEBI:57925"/>
        <dbReference type="ChEBI" id="CHEBI:90779"/>
        <dbReference type="EC" id="2.5.1.18"/>
    </reaction>
</comment>
<comment type="similarity">
    <text evidence="2">Belongs to the GST superfamily. Sigma family.</text>
</comment>
<name>A0A1D2M0H8_ORCCI</name>
<evidence type="ECO:0000256" key="2">
    <source>
        <dbReference type="ARBA" id="ARBA00038317"/>
    </source>
</evidence>
<keyword evidence="5" id="KW-0808">Transferase</keyword>
<dbReference type="PANTHER" id="PTHR11571">
    <property type="entry name" value="GLUTATHIONE S-TRANSFERASE"/>
    <property type="match status" value="1"/>
</dbReference>
<evidence type="ECO:0000313" key="6">
    <source>
        <dbReference type="Proteomes" id="UP000094527"/>
    </source>
</evidence>
<evidence type="ECO:0000259" key="4">
    <source>
        <dbReference type="PROSITE" id="PS50405"/>
    </source>
</evidence>
<dbReference type="OMA" id="IFVYDVM"/>
<dbReference type="STRING" id="48709.A0A1D2M0H8"/>
<dbReference type="InterPro" id="IPR036282">
    <property type="entry name" value="Glutathione-S-Trfase_C_sf"/>
</dbReference>
<dbReference type="OrthoDB" id="414243at2759"/>
<comment type="caution">
    <text evidence="5">The sequence shown here is derived from an EMBL/GenBank/DDBJ whole genome shotgun (WGS) entry which is preliminary data.</text>
</comment>
<dbReference type="SUPFAM" id="SSF47616">
    <property type="entry name" value="GST C-terminal domain-like"/>
    <property type="match status" value="2"/>
</dbReference>
<dbReference type="CDD" id="cd03192">
    <property type="entry name" value="GST_C_Sigma_like"/>
    <property type="match status" value="2"/>
</dbReference>
<evidence type="ECO:0000256" key="1">
    <source>
        <dbReference type="ARBA" id="ARBA00012452"/>
    </source>
</evidence>
<dbReference type="Proteomes" id="UP000094527">
    <property type="component" value="Unassembled WGS sequence"/>
</dbReference>
<dbReference type="GO" id="GO:0006749">
    <property type="term" value="P:glutathione metabolic process"/>
    <property type="evidence" value="ECO:0007669"/>
    <property type="project" value="TreeGrafter"/>
</dbReference>
<evidence type="ECO:0000256" key="3">
    <source>
        <dbReference type="ARBA" id="ARBA00047960"/>
    </source>
</evidence>
<reference evidence="5 6" key="1">
    <citation type="journal article" date="2016" name="Genome Biol. Evol.">
        <title>Gene Family Evolution Reflects Adaptation to Soil Environmental Stressors in the Genome of the Collembolan Orchesella cincta.</title>
        <authorList>
            <person name="Faddeeva-Vakhrusheva A."/>
            <person name="Derks M.F."/>
            <person name="Anvar S.Y."/>
            <person name="Agamennone V."/>
            <person name="Suring W."/>
            <person name="Smit S."/>
            <person name="van Straalen N.M."/>
            <person name="Roelofs D."/>
        </authorList>
    </citation>
    <scope>NUCLEOTIDE SEQUENCE [LARGE SCALE GENOMIC DNA]</scope>
    <source>
        <tissue evidence="5">Mixed pool</tissue>
    </source>
</reference>
<organism evidence="5 6">
    <name type="scientific">Orchesella cincta</name>
    <name type="common">Springtail</name>
    <name type="synonym">Podura cincta</name>
    <dbReference type="NCBI Taxonomy" id="48709"/>
    <lineage>
        <taxon>Eukaryota</taxon>
        <taxon>Metazoa</taxon>
        <taxon>Ecdysozoa</taxon>
        <taxon>Arthropoda</taxon>
        <taxon>Hexapoda</taxon>
        <taxon>Collembola</taxon>
        <taxon>Entomobryomorpha</taxon>
        <taxon>Entomobryoidea</taxon>
        <taxon>Orchesellidae</taxon>
        <taxon>Orchesellinae</taxon>
        <taxon>Orchesella</taxon>
    </lineage>
</organism>
<dbReference type="EC" id="2.5.1.18" evidence="1"/>
<dbReference type="AlphaFoldDB" id="A0A1D2M0H8"/>
<protein>
    <recommendedName>
        <fullName evidence="1">glutathione transferase</fullName>
        <ecNumber evidence="1">2.5.1.18</ecNumber>
    </recommendedName>
</protein>
<dbReference type="EMBL" id="LJIJ01008979">
    <property type="protein sequence ID" value="ODM59414.1"/>
    <property type="molecule type" value="Genomic_DNA"/>
</dbReference>
<dbReference type="InterPro" id="IPR004046">
    <property type="entry name" value="GST_C"/>
</dbReference>
<keyword evidence="6" id="KW-1185">Reference proteome</keyword>
<sequence length="213" mass="24448">MDCRSPKKEELKNILLNVQVPFYYSKFEKIVEASKGDYLLGTNYTWADLHIAHTVSFIDKTVKPGLLDDYPKLKKFSETVFNIPKLSGADEWESAQCDELVDAISDLVDEFVKFAIKEQDPVKKEELKKTFVTSTFPTFLMRINKRQMENSSGTCWLVGKTMTWADIVIAEMLRQISEAADPASLNGYPHVRKMFDNVFAQPNIKQYVDAMKK</sequence>
<dbReference type="Gene3D" id="1.20.1050.10">
    <property type="match status" value="2"/>
</dbReference>
<dbReference type="InterPro" id="IPR050213">
    <property type="entry name" value="GST_superfamily"/>
</dbReference>